<dbReference type="Pfam" id="PF00264">
    <property type="entry name" value="Tyrosinase"/>
    <property type="match status" value="1"/>
</dbReference>
<evidence type="ECO:0000259" key="3">
    <source>
        <dbReference type="PROSITE" id="PS00497"/>
    </source>
</evidence>
<keyword evidence="1" id="KW-0479">Metal-binding</keyword>
<name>A0ABR5H1K7_9HYPH</name>
<dbReference type="Gene3D" id="1.10.1280.10">
    <property type="entry name" value="Di-copper center containing domain from catechol oxidase"/>
    <property type="match status" value="1"/>
</dbReference>
<dbReference type="EMBL" id="JXOD01000112">
    <property type="protein sequence ID" value="KMO16908.1"/>
    <property type="molecule type" value="Genomic_DNA"/>
</dbReference>
<evidence type="ECO:0000259" key="4">
    <source>
        <dbReference type="PROSITE" id="PS00498"/>
    </source>
</evidence>
<organism evidence="5 6">
    <name type="scientific">Methylobacterium platani JCM 14648</name>
    <dbReference type="NCBI Taxonomy" id="1295136"/>
    <lineage>
        <taxon>Bacteria</taxon>
        <taxon>Pseudomonadati</taxon>
        <taxon>Pseudomonadota</taxon>
        <taxon>Alphaproteobacteria</taxon>
        <taxon>Hyphomicrobiales</taxon>
        <taxon>Methylobacteriaceae</taxon>
        <taxon>Methylobacterium</taxon>
    </lineage>
</organism>
<evidence type="ECO:0000256" key="1">
    <source>
        <dbReference type="ARBA" id="ARBA00022723"/>
    </source>
</evidence>
<dbReference type="InterPro" id="IPR002227">
    <property type="entry name" value="Tyrosinase_Cu-bd"/>
</dbReference>
<dbReference type="InterPro" id="IPR006311">
    <property type="entry name" value="TAT_signal"/>
</dbReference>
<evidence type="ECO:0000313" key="6">
    <source>
        <dbReference type="Proteomes" id="UP000035947"/>
    </source>
</evidence>
<keyword evidence="5" id="KW-0560">Oxidoreductase</keyword>
<dbReference type="PROSITE" id="PS51318">
    <property type="entry name" value="TAT"/>
    <property type="match status" value="1"/>
</dbReference>
<protein>
    <submittedName>
        <fullName evidence="5">Monooxygenase</fullName>
    </submittedName>
</protein>
<evidence type="ECO:0000313" key="5">
    <source>
        <dbReference type="EMBL" id="KMO16908.1"/>
    </source>
</evidence>
<comment type="caution">
    <text evidence="5">The sequence shown here is derived from an EMBL/GenBank/DDBJ whole genome shotgun (WGS) entry which is preliminary data.</text>
</comment>
<dbReference type="InterPro" id="IPR050316">
    <property type="entry name" value="Tyrosinase/Hemocyanin"/>
</dbReference>
<reference evidence="5 6" key="1">
    <citation type="submission" date="2015-01" db="EMBL/GenBank/DDBJ databases">
        <title>Genome sequencing of Methylobacterium platani JCM14648 type strain.</title>
        <authorList>
            <person name="Chaudhry V."/>
            <person name="Patil P.B."/>
        </authorList>
    </citation>
    <scope>NUCLEOTIDE SEQUENCE [LARGE SCALE GENOMIC DNA]</scope>
    <source>
        <strain evidence="5 6">JCM 14648</strain>
    </source>
</reference>
<dbReference type="PROSITE" id="PS00497">
    <property type="entry name" value="TYROSINASE_1"/>
    <property type="match status" value="1"/>
</dbReference>
<dbReference type="GO" id="GO:0004497">
    <property type="term" value="F:monooxygenase activity"/>
    <property type="evidence" value="ECO:0007669"/>
    <property type="project" value="UniProtKB-KW"/>
</dbReference>
<dbReference type="PROSITE" id="PS00498">
    <property type="entry name" value="TYROSINASE_2"/>
    <property type="match status" value="1"/>
</dbReference>
<evidence type="ECO:0000256" key="2">
    <source>
        <dbReference type="ARBA" id="ARBA00023008"/>
    </source>
</evidence>
<dbReference type="PRINTS" id="PR00092">
    <property type="entry name" value="TYROSINASE"/>
</dbReference>
<dbReference type="InterPro" id="IPR008922">
    <property type="entry name" value="Di-copper_centre_dom_sf"/>
</dbReference>
<dbReference type="Proteomes" id="UP000035947">
    <property type="component" value="Unassembled WGS sequence"/>
</dbReference>
<keyword evidence="6" id="KW-1185">Reference proteome</keyword>
<gene>
    <name evidence="5" type="ORF">SQ03_13730</name>
</gene>
<feature type="domain" description="Tyrosinase copper-binding" evidence="4">
    <location>
        <begin position="240"/>
        <end position="251"/>
    </location>
</feature>
<accession>A0ABR5H1K7</accession>
<dbReference type="SUPFAM" id="SSF48056">
    <property type="entry name" value="Di-copper centre-containing domain"/>
    <property type="match status" value="1"/>
</dbReference>
<dbReference type="PANTHER" id="PTHR11474:SF76">
    <property type="entry name" value="SHKT DOMAIN-CONTAINING PROTEIN"/>
    <property type="match status" value="1"/>
</dbReference>
<proteinExistence type="predicted"/>
<keyword evidence="5" id="KW-0503">Monooxygenase</keyword>
<dbReference type="RefSeq" id="WP_048434288.1">
    <property type="nucleotide sequence ID" value="NZ_JXOD01000112.1"/>
</dbReference>
<sequence length="512" mass="54939">MSTSRRTVLLQGGVIGAGLIAGHLPGAAALAAQAGPPLRRSLQGLAWNDPIVATYRDAVGIMKRKPASDPLSWVQLAGIHGSLDTGFRYCPHGNWYFLPWHRAFTTMYERIVRHLTRNDDFALPYWDWTTNPLMPAVFLDEKTPDGKPNWLCVTDPGMKRTWNRTTPMPADICGRAVLTEVLNATPYEVFGTGRPRGQNSLDPSWVTTRTGVQGRLEATPHNLIHNNIGGWMPSPASPRDPIFFMHHGNIDRIWTVWNLRHANSADPLWTGMTFKDNFRNPDGTFWSPKVSDLFVPEELGYTYGTPPRPAATAAARTLSLPDTLSTVLSAPPTGGSPGQDLAVASVENSKAATPAAPLTLTVPVPEASLRAVRGRVPVGSGLETMDFTAAQERAVSGTRALAILRDVAITDPGTTAVQVYLGDAPVRGQPGPSDPRYVGTFAVLDHSRGGHGGHGDALPSFVLDLTDPLQRVAGLGGARPNAIGIQIVPVAAANGKPGTATPRRIEVVFVTS</sequence>
<keyword evidence="2" id="KW-0186">Copper</keyword>
<feature type="domain" description="Tyrosinase copper-binding" evidence="3">
    <location>
        <begin position="92"/>
        <end position="109"/>
    </location>
</feature>
<dbReference type="PANTHER" id="PTHR11474">
    <property type="entry name" value="TYROSINASE FAMILY MEMBER"/>
    <property type="match status" value="1"/>
</dbReference>